<comment type="similarity">
    <text evidence="7">Belongs to the TonB-dependent receptor family.</text>
</comment>
<evidence type="ECO:0000256" key="5">
    <source>
        <dbReference type="ARBA" id="ARBA00023136"/>
    </source>
</evidence>
<evidence type="ECO:0000256" key="6">
    <source>
        <dbReference type="ARBA" id="ARBA00023237"/>
    </source>
</evidence>
<dbReference type="InterPro" id="IPR012910">
    <property type="entry name" value="Plug_dom"/>
</dbReference>
<organism evidence="9 10">
    <name type="scientific">Niabella drilacis (strain DSM 25811 / CCM 8410 / CCUG 62505 / LMG 26954 / E90)</name>
    <dbReference type="NCBI Taxonomy" id="1285928"/>
    <lineage>
        <taxon>Bacteria</taxon>
        <taxon>Pseudomonadati</taxon>
        <taxon>Bacteroidota</taxon>
        <taxon>Chitinophagia</taxon>
        <taxon>Chitinophagales</taxon>
        <taxon>Chitinophagaceae</taxon>
        <taxon>Niabella</taxon>
    </lineage>
</organism>
<dbReference type="EMBL" id="FMZO01000002">
    <property type="protein sequence ID" value="SDC33476.1"/>
    <property type="molecule type" value="Genomic_DNA"/>
</dbReference>
<dbReference type="InterPro" id="IPR036942">
    <property type="entry name" value="Beta-barrel_TonB_sf"/>
</dbReference>
<evidence type="ECO:0000256" key="7">
    <source>
        <dbReference type="PROSITE-ProRule" id="PRU01360"/>
    </source>
</evidence>
<dbReference type="InterPro" id="IPR008969">
    <property type="entry name" value="CarboxyPept-like_regulatory"/>
</dbReference>
<dbReference type="NCBIfam" id="TIGR04057">
    <property type="entry name" value="SusC_RagA_signa"/>
    <property type="match status" value="1"/>
</dbReference>
<evidence type="ECO:0000256" key="1">
    <source>
        <dbReference type="ARBA" id="ARBA00004571"/>
    </source>
</evidence>
<keyword evidence="4 7" id="KW-0812">Transmembrane</keyword>
<dbReference type="InterPro" id="IPR037066">
    <property type="entry name" value="Plug_dom_sf"/>
</dbReference>
<keyword evidence="2 7" id="KW-0813">Transport</keyword>
<evidence type="ECO:0000259" key="8">
    <source>
        <dbReference type="Pfam" id="PF07715"/>
    </source>
</evidence>
<dbReference type="GO" id="GO:0009279">
    <property type="term" value="C:cell outer membrane"/>
    <property type="evidence" value="ECO:0007669"/>
    <property type="project" value="UniProtKB-SubCell"/>
</dbReference>
<feature type="domain" description="TonB-dependent receptor plug" evidence="8">
    <location>
        <begin position="227"/>
        <end position="332"/>
    </location>
</feature>
<evidence type="ECO:0000313" key="9">
    <source>
        <dbReference type="EMBL" id="SDC33476.1"/>
    </source>
</evidence>
<evidence type="ECO:0000313" key="10">
    <source>
        <dbReference type="Proteomes" id="UP000198757"/>
    </source>
</evidence>
<comment type="subcellular location">
    <subcellularLocation>
        <location evidence="1 7">Cell outer membrane</location>
        <topology evidence="1 7">Multi-pass membrane protein</topology>
    </subcellularLocation>
</comment>
<accession>A0A1G6KSX7</accession>
<dbReference type="Pfam" id="PF07715">
    <property type="entry name" value="Plug"/>
    <property type="match status" value="1"/>
</dbReference>
<dbReference type="SUPFAM" id="SSF56935">
    <property type="entry name" value="Porins"/>
    <property type="match status" value="1"/>
</dbReference>
<dbReference type="Gene3D" id="2.60.40.1120">
    <property type="entry name" value="Carboxypeptidase-like, regulatory domain"/>
    <property type="match status" value="1"/>
</dbReference>
<dbReference type="Gene3D" id="2.40.170.20">
    <property type="entry name" value="TonB-dependent receptor, beta-barrel domain"/>
    <property type="match status" value="1"/>
</dbReference>
<sequence>MQKSTCHQARGGSRMHLRLGKTLLIMKLSLAFLLLGLQLSATNYGQNTISLKEEHVSLTEIFKKIEKRSPYRFYFSSDVVPKRYFTSVYAKDATISEVLNKVLQDAALAWKQLPNNRIIVIARESGADSTAVAKRTITGVVKDPAGLPLANVSVTIKGTANGVTTSETGRFSVSANPGDVLVFSIVGYETKEITIADQDSFDIILAPVENKLEEVVVVGYGVQKRVNLTGAVATVSADKLESRATMNLSSSLSGLASGVSVNQGSGKPGSDGASIRIRGVGTFNSSYLSPLVIVDGSEASINSVNSEDVESISFLKDAASAAIYGSRGANGVLLITTKKGKKGQAPRITYTGLLSNTKMSGKAFRFEDNYAEYMEMANRWYTNAKWDATTKYTKEAIDEWRAAEGKDPNSTDNPYGVPNYLAYPSTQWSDYLFLPSTSQKHTVSVSGGSENTTYLLSFGHLNNPGTLQNTGLKNYQGRVNLETRINKFLKVGTQTYATFERTQPGNTDFTYMFQNTPAMTPYYDGMYGIAVDNSSSNNLLATVVSRGGSYDDTRLNTTWYAGVDITKGLSAQVRYNYQTLFSETATYSKKVDKKNFRTGEIKPGVGSSDATTTRGTTRYANNTATATLNYMRSFGDHSITGLLGAERYYWNVKGFSATRTGLLDLSLPDFTAALDKLPPTLGGTAEQDYAVVSYFGRLNYAYKQRYLFEANVRRDGSSRFGPDYRWGMFPSFSAGWRISEEKFMEGTKDVLSNLKLRGSWGQLGNTTSGYYEWQATYGSVNYSFDGNVYDGLRKGKIANSLLHWESATSADIGIEAAFLNNRLTLEADYYSRLTKGILAAPSVYLTMGTIGAPTTNTSDMRNSGFEFSLGWRDRVKEFQYSVNANFSVNKNIITQYKGKFTEGWVTDETGNRTWVTNRGDVADVSGNTIRVEGHPYNEYYIWQRHQGNGNIYLADGVTPDPNGGPLDGMIRTKADLDWVKAMLAQKDANGKPRYNFNNQSVGQNGGLWYGEAIYADLNGDGMYGTNDNDRFFTGKSSMPKFSFGLNLSAAWKGIDLNMTWAGNLGMYYYIYERGFNSMSSSSWQEGTIVALNARNIYYYSDPQKAATDPNYDPATDPNANINAPYLRIGNIASAYRSNTNDLYNASYVKLKTLQIGYTFPKPWTTKAYANRVRLFASAENVFTITNFPGVDPEIGGGGFQSYPIPRIISGGLNITF</sequence>
<keyword evidence="3 7" id="KW-1134">Transmembrane beta strand</keyword>
<dbReference type="Proteomes" id="UP000198757">
    <property type="component" value="Unassembled WGS sequence"/>
</dbReference>
<dbReference type="STRING" id="1285928.SAMN04487894_10271"/>
<dbReference type="Gene3D" id="2.170.130.10">
    <property type="entry name" value="TonB-dependent receptor, plug domain"/>
    <property type="match status" value="1"/>
</dbReference>
<dbReference type="SUPFAM" id="SSF49464">
    <property type="entry name" value="Carboxypeptidase regulatory domain-like"/>
    <property type="match status" value="1"/>
</dbReference>
<evidence type="ECO:0000256" key="4">
    <source>
        <dbReference type="ARBA" id="ARBA00022692"/>
    </source>
</evidence>
<dbReference type="PROSITE" id="PS52016">
    <property type="entry name" value="TONB_DEPENDENT_REC_3"/>
    <property type="match status" value="1"/>
</dbReference>
<dbReference type="NCBIfam" id="TIGR04056">
    <property type="entry name" value="OMP_RagA_SusC"/>
    <property type="match status" value="1"/>
</dbReference>
<dbReference type="InterPro" id="IPR023996">
    <property type="entry name" value="TonB-dep_OMP_SusC/RagA"/>
</dbReference>
<dbReference type="AlphaFoldDB" id="A0A1G6KSX7"/>
<dbReference type="Pfam" id="PF13715">
    <property type="entry name" value="CarbopepD_reg_2"/>
    <property type="match status" value="1"/>
</dbReference>
<keyword evidence="6 7" id="KW-0998">Cell outer membrane</keyword>
<dbReference type="InterPro" id="IPR023997">
    <property type="entry name" value="TonB-dep_OMP_SusC/RagA_CS"/>
</dbReference>
<reference evidence="10" key="1">
    <citation type="submission" date="2016-10" db="EMBL/GenBank/DDBJ databases">
        <authorList>
            <person name="Varghese N."/>
            <person name="Submissions S."/>
        </authorList>
    </citation>
    <scope>NUCLEOTIDE SEQUENCE [LARGE SCALE GENOMIC DNA]</scope>
    <source>
        <strain evidence="10">DSM 25811 / CCM 8410 / LMG 26954 / E90</strain>
    </source>
</reference>
<dbReference type="FunFam" id="2.170.130.10:FF:000003">
    <property type="entry name" value="SusC/RagA family TonB-linked outer membrane protein"/>
    <property type="match status" value="1"/>
</dbReference>
<dbReference type="InterPro" id="IPR039426">
    <property type="entry name" value="TonB-dep_rcpt-like"/>
</dbReference>
<evidence type="ECO:0000256" key="3">
    <source>
        <dbReference type="ARBA" id="ARBA00022452"/>
    </source>
</evidence>
<proteinExistence type="inferred from homology"/>
<keyword evidence="10" id="KW-1185">Reference proteome</keyword>
<gene>
    <name evidence="9" type="ORF">SAMN04487894_10271</name>
</gene>
<evidence type="ECO:0000256" key="2">
    <source>
        <dbReference type="ARBA" id="ARBA00022448"/>
    </source>
</evidence>
<name>A0A1G6KSX7_NIADE</name>
<keyword evidence="5 7" id="KW-0472">Membrane</keyword>
<protein>
    <submittedName>
        <fullName evidence="9">TonB-linked outer membrane protein, SusC/RagA family</fullName>
    </submittedName>
</protein>